<dbReference type="Proteomes" id="UP000053577">
    <property type="component" value="Unassembled WGS sequence"/>
</dbReference>
<evidence type="ECO:0000256" key="9">
    <source>
        <dbReference type="ARBA" id="ARBA00048247"/>
    </source>
</evidence>
<proteinExistence type="inferred from homology"/>
<dbReference type="Gene3D" id="3.90.550.10">
    <property type="entry name" value="Spore Coat Polysaccharide Biosynthesis Protein SpsA, Chain A"/>
    <property type="match status" value="1"/>
</dbReference>
<dbReference type="CDD" id="cd04181">
    <property type="entry name" value="NTP_transferase"/>
    <property type="match status" value="1"/>
</dbReference>
<evidence type="ECO:0000259" key="11">
    <source>
        <dbReference type="Pfam" id="PF00483"/>
    </source>
</evidence>
<dbReference type="PATRIC" id="fig|61435.5.peg.290"/>
<comment type="similarity">
    <text evidence="4">In the N-terminal section; belongs to the N-acetylglucosamine-1-phosphate uridyltransferase family.</text>
</comment>
<evidence type="ECO:0000313" key="14">
    <source>
        <dbReference type="Proteomes" id="UP000053577"/>
    </source>
</evidence>
<keyword evidence="7" id="KW-0511">Multifunctional enzyme</keyword>
<dbReference type="Pfam" id="PF00483">
    <property type="entry name" value="NTP_transferase"/>
    <property type="match status" value="1"/>
</dbReference>
<evidence type="ECO:0000313" key="13">
    <source>
        <dbReference type="EMBL" id="KSV18662.1"/>
    </source>
</evidence>
<evidence type="ECO:0000256" key="8">
    <source>
        <dbReference type="ARBA" id="ARBA00023315"/>
    </source>
</evidence>
<dbReference type="AlphaFoldDB" id="A0A0V8M4H4"/>
<dbReference type="NCBIfam" id="TIGR03992">
    <property type="entry name" value="Arch_glmU"/>
    <property type="match status" value="1"/>
</dbReference>
<comment type="catalytic activity">
    <reaction evidence="9">
        <text>alpha-D-glucosamine 1-phosphate + acetyl-CoA = N-acetyl-alpha-D-glucosamine 1-phosphate + CoA + H(+)</text>
        <dbReference type="Rhea" id="RHEA:13725"/>
        <dbReference type="ChEBI" id="CHEBI:15378"/>
        <dbReference type="ChEBI" id="CHEBI:57287"/>
        <dbReference type="ChEBI" id="CHEBI:57288"/>
        <dbReference type="ChEBI" id="CHEBI:57776"/>
        <dbReference type="ChEBI" id="CHEBI:58516"/>
        <dbReference type="EC" id="2.3.1.157"/>
    </reaction>
</comment>
<comment type="catalytic activity">
    <reaction evidence="10">
        <text>N-acetyl-alpha-D-glucosamine 1-phosphate + UTP + H(+) = UDP-N-acetyl-alpha-D-glucosamine + diphosphate</text>
        <dbReference type="Rhea" id="RHEA:13509"/>
        <dbReference type="ChEBI" id="CHEBI:15378"/>
        <dbReference type="ChEBI" id="CHEBI:33019"/>
        <dbReference type="ChEBI" id="CHEBI:46398"/>
        <dbReference type="ChEBI" id="CHEBI:57705"/>
        <dbReference type="ChEBI" id="CHEBI:57776"/>
        <dbReference type="EC" id="2.7.7.23"/>
    </reaction>
</comment>
<dbReference type="RefSeq" id="WP_058292154.1">
    <property type="nucleotide sequence ID" value="NZ_JGYD01000010.1"/>
</dbReference>
<dbReference type="EMBL" id="JGYD01000010">
    <property type="protein sequence ID" value="KSV18662.1"/>
    <property type="molecule type" value="Genomic_DNA"/>
</dbReference>
<sequence>MKAVILAAGEGSRMRPLTFTRPKVMLPIAGKPILEHLLLEVSAAGITEFILVVGYRDEQVRSYFADGTRWGLKISYCQQTRQLGTAHALKQLEKQLQADFLVMNGDILAKSADIAALAASSETTLGVFEASDPSRLGVLETDGSRVKRIHEKSANPPTNLANAGLYFFTPRIFAAINNTPLSLRGEYEITSSIQMLIDSGLAVGYRPLTYWQDVSYPWDLLDLNASMLKSLSQRICGQVEENAVIRGAVEIGEGSLIRSGAYLEGPVIIGKNCDIGPNCYIRPATSIGDNCRVGASVEIKNSIIMDNTKIPHLNYVGDSVIGQNCNLGAGTKLANLRFDGADISAGGINTRRRKLGAVLGDGVETGINVSLNPGVLIGSGSRIGPGAVVSGVIEPNSYIG</sequence>
<gene>
    <name evidence="13" type="ORF">DA01_01425</name>
</gene>
<dbReference type="UniPathway" id="UPA00113">
    <property type="reaction ID" value="UER00532"/>
</dbReference>
<reference evidence="13 14" key="1">
    <citation type="journal article" date="2015" name="Sci. Rep.">
        <title>A comparative genomics and reductive dehalogenase gene transcription study of two chloroethene-respiring bacteria, Dehalococcoides mccartyi strains MB and 11a.</title>
        <authorList>
            <person name="Low A."/>
            <person name="Shen Z."/>
            <person name="Cheng D."/>
            <person name="Rogers M.J."/>
            <person name="Lee P.K."/>
            <person name="He J."/>
        </authorList>
    </citation>
    <scope>NUCLEOTIDE SEQUENCE [LARGE SCALE GENOMIC DNA]</scope>
    <source>
        <strain evidence="13 14">MB</strain>
    </source>
</reference>
<dbReference type="GO" id="GO:0003977">
    <property type="term" value="F:UDP-N-acetylglucosamine diphosphorylase activity"/>
    <property type="evidence" value="ECO:0007669"/>
    <property type="project" value="UniProtKB-EC"/>
</dbReference>
<comment type="pathway">
    <text evidence="2">Nucleotide-sugar biosynthesis; UDP-N-acetyl-alpha-D-glucosamine biosynthesis; UDP-N-acetyl-alpha-D-glucosamine from N-acetyl-alpha-D-glucosamine 1-phosphate: step 1/1.</text>
</comment>
<comment type="pathway">
    <text evidence="1">Nucleotide-sugar biosynthesis; UDP-N-acetyl-alpha-D-glucosamine biosynthesis; N-acetyl-alpha-D-glucosamine 1-phosphate from alpha-D-glucosamine 6-phosphate (route II): step 2/2.</text>
</comment>
<name>A0A0V8M4H4_9CHLR</name>
<evidence type="ECO:0000256" key="7">
    <source>
        <dbReference type="ARBA" id="ARBA00023268"/>
    </source>
</evidence>
<evidence type="ECO:0000256" key="1">
    <source>
        <dbReference type="ARBA" id="ARBA00005166"/>
    </source>
</evidence>
<keyword evidence="6" id="KW-0548">Nucleotidyltransferase</keyword>
<comment type="similarity">
    <text evidence="3">In the C-terminal section; belongs to the transferase hexapeptide repeat family.</text>
</comment>
<dbReference type="OrthoDB" id="9803871at2"/>
<dbReference type="InterPro" id="IPR011004">
    <property type="entry name" value="Trimer_LpxA-like_sf"/>
</dbReference>
<dbReference type="SUPFAM" id="SSF53448">
    <property type="entry name" value="Nucleotide-diphospho-sugar transferases"/>
    <property type="match status" value="1"/>
</dbReference>
<keyword evidence="5 13" id="KW-0808">Transferase</keyword>
<dbReference type="Gene3D" id="2.160.10.10">
    <property type="entry name" value="Hexapeptide repeat proteins"/>
    <property type="match status" value="1"/>
</dbReference>
<dbReference type="Pfam" id="PF25087">
    <property type="entry name" value="GMPPB_C"/>
    <property type="match status" value="1"/>
</dbReference>
<dbReference type="InterPro" id="IPR050065">
    <property type="entry name" value="GlmU-like"/>
</dbReference>
<dbReference type="SUPFAM" id="SSF51161">
    <property type="entry name" value="Trimeric LpxA-like enzymes"/>
    <property type="match status" value="1"/>
</dbReference>
<dbReference type="InterPro" id="IPR029044">
    <property type="entry name" value="Nucleotide-diphossugar_trans"/>
</dbReference>
<evidence type="ECO:0000259" key="12">
    <source>
        <dbReference type="Pfam" id="PF25087"/>
    </source>
</evidence>
<dbReference type="PANTHER" id="PTHR43584">
    <property type="entry name" value="NUCLEOTIDYL TRANSFERASE"/>
    <property type="match status" value="1"/>
</dbReference>
<dbReference type="InterPro" id="IPR023915">
    <property type="entry name" value="Bifunctiontional_GlmU_arc-type"/>
</dbReference>
<dbReference type="CDD" id="cd05636">
    <property type="entry name" value="LbH_G1P_TT_C_like"/>
    <property type="match status" value="1"/>
</dbReference>
<dbReference type="InterPro" id="IPR056729">
    <property type="entry name" value="GMPPB_C"/>
</dbReference>
<protein>
    <submittedName>
        <fullName evidence="13">Glucose-1-phosphate thymidylyltransferase</fullName>
    </submittedName>
</protein>
<evidence type="ECO:0000256" key="2">
    <source>
        <dbReference type="ARBA" id="ARBA00005208"/>
    </source>
</evidence>
<evidence type="ECO:0000256" key="5">
    <source>
        <dbReference type="ARBA" id="ARBA00022679"/>
    </source>
</evidence>
<comment type="caution">
    <text evidence="13">The sequence shown here is derived from an EMBL/GenBank/DDBJ whole genome shotgun (WGS) entry which is preliminary data.</text>
</comment>
<dbReference type="InterPro" id="IPR005835">
    <property type="entry name" value="NTP_transferase_dom"/>
</dbReference>
<dbReference type="GO" id="GO:0006048">
    <property type="term" value="P:UDP-N-acetylglucosamine biosynthetic process"/>
    <property type="evidence" value="ECO:0007669"/>
    <property type="project" value="UniProtKB-UniPathway"/>
</dbReference>
<dbReference type="GO" id="GO:0019134">
    <property type="term" value="F:glucosamine-1-phosphate N-acetyltransferase activity"/>
    <property type="evidence" value="ECO:0007669"/>
    <property type="project" value="UniProtKB-EC"/>
</dbReference>
<keyword evidence="8" id="KW-0012">Acyltransferase</keyword>
<evidence type="ECO:0000256" key="6">
    <source>
        <dbReference type="ARBA" id="ARBA00022695"/>
    </source>
</evidence>
<evidence type="ECO:0000256" key="4">
    <source>
        <dbReference type="ARBA" id="ARBA00007947"/>
    </source>
</evidence>
<feature type="domain" description="Mannose-1-phosphate guanyltransferase C-terminal" evidence="12">
    <location>
        <begin position="264"/>
        <end position="372"/>
    </location>
</feature>
<dbReference type="PANTHER" id="PTHR43584:SF8">
    <property type="entry name" value="N-ACETYLMURAMATE ALPHA-1-PHOSPHATE URIDYLYLTRANSFERASE"/>
    <property type="match status" value="1"/>
</dbReference>
<feature type="domain" description="Nucleotidyl transferase" evidence="11">
    <location>
        <begin position="2"/>
        <end position="228"/>
    </location>
</feature>
<evidence type="ECO:0000256" key="10">
    <source>
        <dbReference type="ARBA" id="ARBA00048493"/>
    </source>
</evidence>
<organism evidence="13 14">
    <name type="scientific">Dehalococcoides mccartyi</name>
    <dbReference type="NCBI Taxonomy" id="61435"/>
    <lineage>
        <taxon>Bacteria</taxon>
        <taxon>Bacillati</taxon>
        <taxon>Chloroflexota</taxon>
        <taxon>Dehalococcoidia</taxon>
        <taxon>Dehalococcoidales</taxon>
        <taxon>Dehalococcoidaceae</taxon>
        <taxon>Dehalococcoides</taxon>
    </lineage>
</organism>
<evidence type="ECO:0000256" key="3">
    <source>
        <dbReference type="ARBA" id="ARBA00007707"/>
    </source>
</evidence>
<accession>A0A0V8M4H4</accession>